<proteinExistence type="predicted"/>
<sequence length="329" mass="38000">MANVKVKSKLTDKNESKEIIPVKIFKITDILDVMDKKGWKIAAGFMRKWFNDPYYEMSKQEKLNKVDMHSINKQHIVDDLPFDWLYTASTRVSPIINNVVKNISEVREYNETLGKLKGVANQLSNGLIAMIGRLEHLGLVDRKSKAMKSAFLDYSEMPAIELDRTSQFNYFPIGDTLWEKATDELDDVYGALGSFIVKIAFLNLNITQDKTGFYRIEINELGLYVRDTYEFMNDGDDQPLGYWGWDNVVKPGIISELFESAKITEDGKDYFRVTNGSFVQYREKCHKEGKNVTGDFFVYSTVKRIKVDITIHLNDIDIEEYVTRTNKRA</sequence>
<evidence type="ECO:0000313" key="1">
    <source>
        <dbReference type="EMBL" id="MFK56065.1"/>
    </source>
</evidence>
<dbReference type="InterPro" id="IPR045646">
    <property type="entry name" value="DUF6402"/>
</dbReference>
<gene>
    <name evidence="1" type="ORF">EEM01_07745</name>
</gene>
<evidence type="ECO:0000313" key="2">
    <source>
        <dbReference type="Proteomes" id="UP000839509"/>
    </source>
</evidence>
<protein>
    <submittedName>
        <fullName evidence="1">Uncharacterized protein</fullName>
    </submittedName>
</protein>
<organism evidence="1 2">
    <name type="scientific">Salmonella enterica</name>
    <name type="common">Salmonella choleraesuis</name>
    <dbReference type="NCBI Taxonomy" id="28901"/>
    <lineage>
        <taxon>Bacteria</taxon>
        <taxon>Pseudomonadati</taxon>
        <taxon>Pseudomonadota</taxon>
        <taxon>Gammaproteobacteria</taxon>
        <taxon>Enterobacterales</taxon>
        <taxon>Enterobacteriaceae</taxon>
        <taxon>Salmonella</taxon>
    </lineage>
</organism>
<dbReference type="Proteomes" id="UP000839509">
    <property type="component" value="Unassembled WGS sequence"/>
</dbReference>
<comment type="caution">
    <text evidence="1">The sequence shown here is derived from an EMBL/GenBank/DDBJ whole genome shotgun (WGS) entry which is preliminary data.</text>
</comment>
<name>A0A3J4LD54_SALER</name>
<dbReference type="Pfam" id="PF19940">
    <property type="entry name" value="DUF6402"/>
    <property type="match status" value="1"/>
</dbReference>
<dbReference type="AlphaFoldDB" id="A0A3J4LD54"/>
<reference evidence="1 2" key="1">
    <citation type="submission" date="2018-11" db="EMBL/GenBank/DDBJ databases">
        <authorList>
            <consortium name="PulseNet: The National Subtyping Network for Foodborne Disease Surveillance"/>
            <person name="Tarr C.L."/>
            <person name="Trees E."/>
            <person name="Katz L.S."/>
            <person name="Carleton-Romer H.A."/>
            <person name="Stroika S."/>
            <person name="Kucerova Z."/>
            <person name="Roache K.F."/>
            <person name="Sabol A.L."/>
            <person name="Besser J."/>
            <person name="Gerner-Smidt P."/>
        </authorList>
    </citation>
    <scope>NUCLEOTIDE SEQUENCE [LARGE SCALE GENOMIC DNA]</scope>
    <source>
        <strain evidence="1 2">PNUSAS059842</strain>
    </source>
</reference>
<accession>A0A3J4LD54</accession>
<dbReference type="EMBL" id="RMTL01000004">
    <property type="protein sequence ID" value="MFK56065.1"/>
    <property type="molecule type" value="Genomic_DNA"/>
</dbReference>